<feature type="compositionally biased region" description="Basic and acidic residues" evidence="2">
    <location>
        <begin position="120"/>
        <end position="129"/>
    </location>
</feature>
<comment type="caution">
    <text evidence="3">The sequence shown here is derived from an EMBL/GenBank/DDBJ whole genome shotgun (WGS) entry which is preliminary data.</text>
</comment>
<name>A0AAD8TDG0_LOLMU</name>
<organism evidence="3 4">
    <name type="scientific">Lolium multiflorum</name>
    <name type="common">Italian ryegrass</name>
    <name type="synonym">Lolium perenne subsp. multiflorum</name>
    <dbReference type="NCBI Taxonomy" id="4521"/>
    <lineage>
        <taxon>Eukaryota</taxon>
        <taxon>Viridiplantae</taxon>
        <taxon>Streptophyta</taxon>
        <taxon>Embryophyta</taxon>
        <taxon>Tracheophyta</taxon>
        <taxon>Spermatophyta</taxon>
        <taxon>Magnoliopsida</taxon>
        <taxon>Liliopsida</taxon>
        <taxon>Poales</taxon>
        <taxon>Poaceae</taxon>
        <taxon>BOP clade</taxon>
        <taxon>Pooideae</taxon>
        <taxon>Poodae</taxon>
        <taxon>Poeae</taxon>
        <taxon>Poeae Chloroplast Group 2 (Poeae type)</taxon>
        <taxon>Loliodinae</taxon>
        <taxon>Loliinae</taxon>
        <taxon>Lolium</taxon>
    </lineage>
</organism>
<evidence type="ECO:0000313" key="3">
    <source>
        <dbReference type="EMBL" id="KAK1680619.1"/>
    </source>
</evidence>
<feature type="coiled-coil region" evidence="1">
    <location>
        <begin position="223"/>
        <end position="264"/>
    </location>
</feature>
<evidence type="ECO:0000256" key="2">
    <source>
        <dbReference type="SAM" id="MobiDB-lite"/>
    </source>
</evidence>
<evidence type="ECO:0000313" key="4">
    <source>
        <dbReference type="Proteomes" id="UP001231189"/>
    </source>
</evidence>
<evidence type="ECO:0000256" key="1">
    <source>
        <dbReference type="SAM" id="Coils"/>
    </source>
</evidence>
<dbReference type="AlphaFoldDB" id="A0AAD8TDG0"/>
<accession>A0AAD8TDG0</accession>
<dbReference type="Proteomes" id="UP001231189">
    <property type="component" value="Unassembled WGS sequence"/>
</dbReference>
<dbReference type="EMBL" id="JAUUTY010000002">
    <property type="protein sequence ID" value="KAK1680619.1"/>
    <property type="molecule type" value="Genomic_DNA"/>
</dbReference>
<keyword evidence="1" id="KW-0175">Coiled coil</keyword>
<sequence>MAHYDETVIAGDVPHYLSLTLFDLSRDVEIAPPVFQGRRLYQEHGIEAWAIKTFIPGSDADPDDPDMTYTEVYPDWINSVEIAMQGAIARICHKFRPMIPPTSPYYKFGERTEDGTPVDRTGEEAHSVTRSHLTEREFVSANTELLLKKQVTWIGEAREVLRQSIIRVMQAEAALLAIDDKRLALEERITLLEDPVKLEEKMICSDIWAETIQKTLTLMLENRAAEAKDVEALKKEKDALKKENDALKLENKLLKETVEELTDGKEEEDPQERIMYNSENEVVPIAEGKKRKTSKKTYPLACYGIVKRH</sequence>
<reference evidence="3" key="1">
    <citation type="submission" date="2023-07" db="EMBL/GenBank/DDBJ databases">
        <title>A chromosome-level genome assembly of Lolium multiflorum.</title>
        <authorList>
            <person name="Chen Y."/>
            <person name="Copetti D."/>
            <person name="Kolliker R."/>
            <person name="Studer B."/>
        </authorList>
    </citation>
    <scope>NUCLEOTIDE SEQUENCE</scope>
    <source>
        <strain evidence="3">02402/16</strain>
        <tissue evidence="3">Leaf</tissue>
    </source>
</reference>
<protein>
    <submittedName>
        <fullName evidence="3">Uncharacterized protein</fullName>
    </submittedName>
</protein>
<gene>
    <name evidence="3" type="ORF">QYE76_041467</name>
</gene>
<keyword evidence="4" id="KW-1185">Reference proteome</keyword>
<proteinExistence type="predicted"/>
<feature type="region of interest" description="Disordered" evidence="2">
    <location>
        <begin position="106"/>
        <end position="129"/>
    </location>
</feature>